<organism evidence="3 4">
    <name type="scientific">Batrachochytrium salamandrivorans</name>
    <dbReference type="NCBI Taxonomy" id="1357716"/>
    <lineage>
        <taxon>Eukaryota</taxon>
        <taxon>Fungi</taxon>
        <taxon>Fungi incertae sedis</taxon>
        <taxon>Chytridiomycota</taxon>
        <taxon>Chytridiomycota incertae sedis</taxon>
        <taxon>Chytridiomycetes</taxon>
        <taxon>Rhizophydiales</taxon>
        <taxon>Rhizophydiales incertae sedis</taxon>
        <taxon>Batrachochytrium</taxon>
    </lineage>
</organism>
<keyword evidence="4" id="KW-1185">Reference proteome</keyword>
<comment type="caution">
    <text evidence="3">The sequence shown here is derived from an EMBL/GenBank/DDBJ whole genome shotgun (WGS) entry which is preliminary data.</text>
</comment>
<evidence type="ECO:0000256" key="1">
    <source>
        <dbReference type="ARBA" id="ARBA00009884"/>
    </source>
</evidence>
<reference evidence="3 4" key="1">
    <citation type="submission" date="2021-02" db="EMBL/GenBank/DDBJ databases">
        <title>Variation within the Batrachochytrium salamandrivorans European outbreak.</title>
        <authorList>
            <person name="Kelly M."/>
            <person name="Pasmans F."/>
            <person name="Shea T.P."/>
            <person name="Munoz J.F."/>
            <person name="Carranza S."/>
            <person name="Cuomo C.A."/>
            <person name="Martel A."/>
        </authorList>
    </citation>
    <scope>NUCLEOTIDE SEQUENCE [LARGE SCALE GENOMIC DNA]</scope>
    <source>
        <strain evidence="3 4">AMFP18/2</strain>
    </source>
</reference>
<evidence type="ECO:0000313" key="4">
    <source>
        <dbReference type="Proteomes" id="UP001648503"/>
    </source>
</evidence>
<feature type="region of interest" description="Disordered" evidence="2">
    <location>
        <begin position="638"/>
        <end position="659"/>
    </location>
</feature>
<dbReference type="EMBL" id="JAFCIX010000389">
    <property type="protein sequence ID" value="KAH6592177.1"/>
    <property type="molecule type" value="Genomic_DNA"/>
</dbReference>
<dbReference type="Gene3D" id="1.25.40.850">
    <property type="match status" value="1"/>
</dbReference>
<gene>
    <name evidence="3" type="ORF">BASA50_008222</name>
</gene>
<dbReference type="PANTHER" id="PTHR11679">
    <property type="entry name" value="VESICLE PROTEIN SORTING-ASSOCIATED"/>
    <property type="match status" value="1"/>
</dbReference>
<feature type="region of interest" description="Disordered" evidence="2">
    <location>
        <begin position="1"/>
        <end position="29"/>
    </location>
</feature>
<dbReference type="Gene3D" id="3.40.50.1910">
    <property type="match status" value="2"/>
</dbReference>
<accession>A0ABQ8F4S6</accession>
<feature type="compositionally biased region" description="Low complexity" evidence="2">
    <location>
        <begin position="639"/>
        <end position="653"/>
    </location>
</feature>
<dbReference type="SUPFAM" id="SSF56815">
    <property type="entry name" value="Sec1/munc18-like (SM) proteins"/>
    <property type="match status" value="1"/>
</dbReference>
<evidence type="ECO:0000313" key="3">
    <source>
        <dbReference type="EMBL" id="KAH6592177.1"/>
    </source>
</evidence>
<feature type="compositionally biased region" description="Low complexity" evidence="2">
    <location>
        <begin position="1"/>
        <end position="16"/>
    </location>
</feature>
<evidence type="ECO:0008006" key="5">
    <source>
        <dbReference type="Google" id="ProtNLM"/>
    </source>
</evidence>
<dbReference type="InterPro" id="IPR043154">
    <property type="entry name" value="Sec-1-like_dom1"/>
</dbReference>
<name>A0ABQ8F4S6_9FUNG</name>
<dbReference type="Proteomes" id="UP001648503">
    <property type="component" value="Unassembled WGS sequence"/>
</dbReference>
<dbReference type="InterPro" id="IPR001619">
    <property type="entry name" value="Sec1-like"/>
</dbReference>
<dbReference type="InterPro" id="IPR036045">
    <property type="entry name" value="Sec1-like_sf"/>
</dbReference>
<dbReference type="Pfam" id="PF00995">
    <property type="entry name" value="Sec1"/>
    <property type="match status" value="1"/>
</dbReference>
<evidence type="ECO:0000256" key="2">
    <source>
        <dbReference type="SAM" id="MobiDB-lite"/>
    </source>
</evidence>
<protein>
    <recommendedName>
        <fullName evidence="5">Sec1-like protein</fullName>
    </recommendedName>
</protein>
<dbReference type="InterPro" id="IPR027482">
    <property type="entry name" value="Sec1-like_dom2"/>
</dbReference>
<dbReference type="InterPro" id="IPR043155">
    <property type="entry name" value="VPS33_dom3b"/>
</dbReference>
<comment type="similarity">
    <text evidence="1">Belongs to the STXBP/unc-18/SEC1 family.</text>
</comment>
<sequence>MNTVTTTTTTTTTTNTANASHAPPPQASTSFSTAALREVSRKELIQVLDSVRGKKALIIDPSVSGPLSLVAEFAVLKEHGVDKIFHLTASPLETDCKSLVYITRPNPTHIKWIADQFKRSTSQRSSLHESQPDFTIYFVPRRTLICDKVLEEQGVFGDIAICEYHLDIVPLEDDLLSLELDTFRPFYIDGDPTAIHSVAHAIMKLQILYGAIPRILGKGDGAKVLSELLVFMRRDYSIGDIPTTSTHSKDSEFDSILILDRNVDLISPLRVQLTYEGLVDEMFSIKTTFVEVSTPVPHASPAAIIPPSYSKPKKLVLNNLDRVFSEIRNLGFEVVGSMLNNVALRIQEEEDERHGLTTTTQLKGFASKIGGLQQQRQSLSTHNVIYDEILRYAGNLDTVKRWAVEEALTRGEPTSSEHEYIEELIGRQAPIDTVLRLLCLYCIVNGGLKPKHYESFRRSIVQTYGYAHILTLQRLKQGMLLYPIDSSKPKNAYPQLIKHLQLVCDYDSEAITDISYVYHGYAPISVRLIQAACRGSGKSGDGIVGPPSWKGCEDVLKLIPGPSFEETISANDRSFRKKTTQTTPLTLVVFLGGCTMAEVAALRFMSERDPSQRGFVILTTGIITGSRLLDSLLSKPGKSTGTAIGPTTTTPSSMKNITD</sequence>
<dbReference type="Gene3D" id="3.40.50.2060">
    <property type="match status" value="1"/>
</dbReference>
<proteinExistence type="inferred from homology"/>